<dbReference type="InterPro" id="IPR036754">
    <property type="entry name" value="YbaK/aa-tRNA-synt-asso_dom_sf"/>
</dbReference>
<evidence type="ECO:0000259" key="3">
    <source>
        <dbReference type="Pfam" id="PF04073"/>
    </source>
</evidence>
<protein>
    <recommendedName>
        <fullName evidence="2">PrdX deacylase domain-containing protein 1</fullName>
    </recommendedName>
</protein>
<dbReference type="Gene3D" id="3.90.960.10">
    <property type="entry name" value="YbaK/aminoacyl-tRNA synthetase-associated domain"/>
    <property type="match status" value="1"/>
</dbReference>
<organism evidence="4 5">
    <name type="scientific">Lingula anatina</name>
    <name type="common">Brachiopod</name>
    <name type="synonym">Lingula unguis</name>
    <dbReference type="NCBI Taxonomy" id="7574"/>
    <lineage>
        <taxon>Eukaryota</taxon>
        <taxon>Metazoa</taxon>
        <taxon>Spiralia</taxon>
        <taxon>Lophotrochozoa</taxon>
        <taxon>Brachiopoda</taxon>
        <taxon>Linguliformea</taxon>
        <taxon>Lingulata</taxon>
        <taxon>Lingulida</taxon>
        <taxon>Linguloidea</taxon>
        <taxon>Lingulidae</taxon>
        <taxon>Lingula</taxon>
    </lineage>
</organism>
<name>A0A1S3IS21_LINAN</name>
<proteinExistence type="inferred from homology"/>
<feature type="domain" description="YbaK/aminoacyl-tRNA synthetase-associated" evidence="3">
    <location>
        <begin position="26"/>
        <end position="156"/>
    </location>
</feature>
<evidence type="ECO:0000313" key="5">
    <source>
        <dbReference type="RefSeq" id="XP_013401010.1"/>
    </source>
</evidence>
<dbReference type="OrthoDB" id="424586at2759"/>
<dbReference type="InterPro" id="IPR040285">
    <property type="entry name" value="ProX/PRXD1"/>
</dbReference>
<dbReference type="RefSeq" id="XP_013401010.1">
    <property type="nucleotide sequence ID" value="XM_013545556.1"/>
</dbReference>
<dbReference type="KEGG" id="lak:106166895"/>
<dbReference type="AlphaFoldDB" id="A0A1S3IS21"/>
<comment type="similarity">
    <text evidence="1">Belongs to the PRORSD1 family.</text>
</comment>
<dbReference type="FunFam" id="3.90.960.10:FF:000005">
    <property type="entry name" value="Putative prolyl-tRNA synthetase"/>
    <property type="match status" value="1"/>
</dbReference>
<accession>A0A1S3IS21</accession>
<evidence type="ECO:0000313" key="4">
    <source>
        <dbReference type="Proteomes" id="UP000085678"/>
    </source>
</evidence>
<evidence type="ECO:0000256" key="2">
    <source>
        <dbReference type="ARBA" id="ARBA00031612"/>
    </source>
</evidence>
<dbReference type="OMA" id="CVDHPPV"/>
<dbReference type="PANTHER" id="PTHR31423">
    <property type="entry name" value="YBAK DOMAIN-CONTAINING PROTEIN"/>
    <property type="match status" value="1"/>
</dbReference>
<keyword evidence="4" id="KW-1185">Reference proteome</keyword>
<dbReference type="Pfam" id="PF04073">
    <property type="entry name" value="tRNA_edit"/>
    <property type="match status" value="1"/>
</dbReference>
<dbReference type="SUPFAM" id="SSF55826">
    <property type="entry name" value="YbaK/ProRS associated domain"/>
    <property type="match status" value="1"/>
</dbReference>
<dbReference type="InParanoid" id="A0A1S3IS21"/>
<evidence type="ECO:0000256" key="1">
    <source>
        <dbReference type="ARBA" id="ARBA00010201"/>
    </source>
</evidence>
<dbReference type="GO" id="GO:0002161">
    <property type="term" value="F:aminoacyl-tRNA deacylase activity"/>
    <property type="evidence" value="ECO:0007669"/>
    <property type="project" value="InterPro"/>
</dbReference>
<gene>
    <name evidence="5" type="primary">LOC106166895</name>
</gene>
<reference evidence="5" key="1">
    <citation type="submission" date="2025-08" db="UniProtKB">
        <authorList>
            <consortium name="RefSeq"/>
        </authorList>
    </citation>
    <scope>IDENTIFICATION</scope>
    <source>
        <tissue evidence="5">Gonads</tissue>
    </source>
</reference>
<sequence>MARFKTRGDLEAKFNELGITTKTIEHQEVFTVEAMMSQPELQNLKGTAAKNLFLKDKKKKLWLCSAVHDRNIKLNELAKMVGAPGGLRLADEEILFDKLGVKQGCVTAFALINDTNNDVNFIVDEDLVNGKHEMIYFHPLSNAASTGITPSDFMKFLDDINHKPIKVKFEDQT</sequence>
<dbReference type="GeneID" id="106166895"/>
<dbReference type="InterPro" id="IPR007214">
    <property type="entry name" value="YbaK/aa-tRNA-synth-assoc-dom"/>
</dbReference>
<dbReference type="PANTHER" id="PTHR31423:SF3">
    <property type="entry name" value="PROLYL-TRNA SYNTHETASE ASSOCIATED DOMAIN-CONTAINING PROTEIN 1-RELATED"/>
    <property type="match status" value="1"/>
</dbReference>
<dbReference type="Proteomes" id="UP000085678">
    <property type="component" value="Unplaced"/>
</dbReference>